<dbReference type="PANTHER" id="PTHR47700">
    <property type="entry name" value="V CHITINASE, PUTATIVE (AFU_ORTHOLOGUE AFUA_6G13720)-RELATED"/>
    <property type="match status" value="1"/>
</dbReference>
<dbReference type="GO" id="GO:0008843">
    <property type="term" value="F:endochitinase activity"/>
    <property type="evidence" value="ECO:0007669"/>
    <property type="project" value="UniProtKB-EC"/>
</dbReference>
<dbReference type="PROSITE" id="PS00026">
    <property type="entry name" value="CHIT_BIND_I_1"/>
    <property type="match status" value="1"/>
</dbReference>
<evidence type="ECO:0000256" key="11">
    <source>
        <dbReference type="PROSITE-ProRule" id="PRU00261"/>
    </source>
</evidence>
<dbReference type="InterPro" id="IPR036779">
    <property type="entry name" value="LysM_dom_sf"/>
</dbReference>
<feature type="chain" id="PRO_5008085623" description="chitinase" evidence="13">
    <location>
        <begin position="18"/>
        <end position="1245"/>
    </location>
</feature>
<evidence type="ECO:0000256" key="2">
    <source>
        <dbReference type="ARBA" id="ARBA00008682"/>
    </source>
</evidence>
<evidence type="ECO:0000256" key="10">
    <source>
        <dbReference type="ARBA" id="ARBA00023326"/>
    </source>
</evidence>
<dbReference type="Proteomes" id="UP000243015">
    <property type="component" value="Unassembled WGS sequence"/>
</dbReference>
<dbReference type="InterPro" id="IPR017853">
    <property type="entry name" value="GH"/>
</dbReference>
<evidence type="ECO:0000259" key="15">
    <source>
        <dbReference type="PROSITE" id="PS51782"/>
    </source>
</evidence>
<dbReference type="InterPro" id="IPR011583">
    <property type="entry name" value="Chitinase_II/V-like_cat"/>
</dbReference>
<proteinExistence type="inferred from homology"/>
<dbReference type="SUPFAM" id="SSF54556">
    <property type="entry name" value="Chitinase insertion domain"/>
    <property type="match status" value="1"/>
</dbReference>
<dbReference type="Pfam" id="PF01476">
    <property type="entry name" value="LysM"/>
    <property type="match status" value="1"/>
</dbReference>
<feature type="domain" description="Chitin-binding type-1" evidence="14">
    <location>
        <begin position="427"/>
        <end position="500"/>
    </location>
</feature>
<dbReference type="GO" id="GO:0006032">
    <property type="term" value="P:chitin catabolic process"/>
    <property type="evidence" value="ECO:0007669"/>
    <property type="project" value="UniProtKB-KW"/>
</dbReference>
<evidence type="ECO:0000256" key="3">
    <source>
        <dbReference type="ARBA" id="ARBA00012729"/>
    </source>
</evidence>
<dbReference type="Gene3D" id="3.30.60.10">
    <property type="entry name" value="Endochitinase-like"/>
    <property type="match status" value="1"/>
</dbReference>
<keyword evidence="4 11" id="KW-0147">Chitin-binding</keyword>
<dbReference type="Gene3D" id="3.20.20.80">
    <property type="entry name" value="Glycosidases"/>
    <property type="match status" value="1"/>
</dbReference>
<evidence type="ECO:0000256" key="9">
    <source>
        <dbReference type="ARBA" id="ARBA00023295"/>
    </source>
</evidence>
<dbReference type="PANTHER" id="PTHR47700:SF2">
    <property type="entry name" value="CHITINASE"/>
    <property type="match status" value="1"/>
</dbReference>
<feature type="domain" description="LysM" evidence="15">
    <location>
        <begin position="366"/>
        <end position="414"/>
    </location>
</feature>
<evidence type="ECO:0000313" key="18">
    <source>
        <dbReference type="Proteomes" id="UP000243015"/>
    </source>
</evidence>
<evidence type="ECO:0000256" key="13">
    <source>
        <dbReference type="SAM" id="SignalP"/>
    </source>
</evidence>
<comment type="caution">
    <text evidence="17">The sequence shown here is derived from an EMBL/GenBank/DDBJ whole genome shotgun (WGS) entry which is preliminary data.</text>
</comment>
<dbReference type="Gene3D" id="3.10.350.10">
    <property type="entry name" value="LysM domain"/>
    <property type="match status" value="2"/>
</dbReference>
<organism evidence="17 18">
    <name type="scientific">Trichophyton rubrum</name>
    <name type="common">Athlete's foot fungus</name>
    <name type="synonym">Epidermophyton rubrum</name>
    <dbReference type="NCBI Taxonomy" id="5551"/>
    <lineage>
        <taxon>Eukaryota</taxon>
        <taxon>Fungi</taxon>
        <taxon>Dikarya</taxon>
        <taxon>Ascomycota</taxon>
        <taxon>Pezizomycotina</taxon>
        <taxon>Eurotiomycetes</taxon>
        <taxon>Eurotiomycetidae</taxon>
        <taxon>Onygenales</taxon>
        <taxon>Arthrodermataceae</taxon>
        <taxon>Trichophyton</taxon>
    </lineage>
</organism>
<comment type="caution">
    <text evidence="11">Lacks conserved residue(s) required for the propagation of feature annotation.</text>
</comment>
<dbReference type="VEuPathDB" id="FungiDB:TERG_11957"/>
<keyword evidence="9 12" id="KW-0326">Glycosidase</keyword>
<dbReference type="InterPro" id="IPR001579">
    <property type="entry name" value="Glyco_hydro_18_chit_AS"/>
</dbReference>
<dbReference type="InterPro" id="IPR001223">
    <property type="entry name" value="Glyco_hydro18_cat"/>
</dbReference>
<keyword evidence="11" id="KW-1015">Disulfide bond</keyword>
<dbReference type="CDD" id="cd00118">
    <property type="entry name" value="LysM"/>
    <property type="match status" value="1"/>
</dbReference>
<keyword evidence="10" id="KW-0624">Polysaccharide degradation</keyword>
<dbReference type="EC" id="3.2.1.14" evidence="3"/>
<dbReference type="SMART" id="SM00257">
    <property type="entry name" value="LysM"/>
    <property type="match status" value="2"/>
</dbReference>
<evidence type="ECO:0000256" key="6">
    <source>
        <dbReference type="ARBA" id="ARBA00023024"/>
    </source>
</evidence>
<dbReference type="InterPro" id="IPR001002">
    <property type="entry name" value="Chitin-bd_1"/>
</dbReference>
<feature type="disulfide bond" evidence="11">
    <location>
        <begin position="460"/>
        <end position="474"/>
    </location>
</feature>
<feature type="domain" description="GH18" evidence="16">
    <location>
        <begin position="512"/>
        <end position="838"/>
    </location>
</feature>
<feature type="domain" description="LysM" evidence="15">
    <location>
        <begin position="302"/>
        <end position="347"/>
    </location>
</feature>
<keyword evidence="6" id="KW-0146">Chitin degradation</keyword>
<dbReference type="EMBL" id="LHPM01000019">
    <property type="protein sequence ID" value="OAL62035.1"/>
    <property type="molecule type" value="Genomic_DNA"/>
</dbReference>
<dbReference type="InterPro" id="IPR018371">
    <property type="entry name" value="Chitin-binding_1_CS"/>
</dbReference>
<dbReference type="SUPFAM" id="SSF54106">
    <property type="entry name" value="LysM domain"/>
    <property type="match status" value="1"/>
</dbReference>
<evidence type="ECO:0000256" key="4">
    <source>
        <dbReference type="ARBA" id="ARBA00022669"/>
    </source>
</evidence>
<dbReference type="AlphaFoldDB" id="A0A178EQR7"/>
<dbReference type="SMART" id="SM00636">
    <property type="entry name" value="Glyco_18"/>
    <property type="match status" value="1"/>
</dbReference>
<evidence type="ECO:0000256" key="7">
    <source>
        <dbReference type="ARBA" id="ARBA00023026"/>
    </source>
</evidence>
<evidence type="ECO:0000256" key="12">
    <source>
        <dbReference type="RuleBase" id="RU000489"/>
    </source>
</evidence>
<dbReference type="CDD" id="cd00035">
    <property type="entry name" value="ChtBD1"/>
    <property type="match status" value="1"/>
</dbReference>
<dbReference type="Pfam" id="PF00187">
    <property type="entry name" value="Chitin_bind_1"/>
    <property type="match status" value="1"/>
</dbReference>
<dbReference type="InterPro" id="IPR018392">
    <property type="entry name" value="LysM"/>
</dbReference>
<evidence type="ECO:0000313" key="17">
    <source>
        <dbReference type="EMBL" id="OAL62035.1"/>
    </source>
</evidence>
<feature type="disulfide bond" evidence="11">
    <location>
        <begin position="455"/>
        <end position="467"/>
    </location>
</feature>
<comment type="catalytic activity">
    <reaction evidence="1">
        <text>Random endo-hydrolysis of N-acetyl-beta-D-glucosaminide (1-&gt;4)-beta-linkages in chitin and chitodextrins.</text>
        <dbReference type="EC" id="3.2.1.14"/>
    </reaction>
</comment>
<feature type="signal peptide" evidence="13">
    <location>
        <begin position="1"/>
        <end position="17"/>
    </location>
</feature>
<dbReference type="PROSITE" id="PS51782">
    <property type="entry name" value="LYSM"/>
    <property type="match status" value="2"/>
</dbReference>
<keyword evidence="13" id="KW-0732">Signal</keyword>
<name>A0A178EQR7_TRIRU</name>
<evidence type="ECO:0000256" key="5">
    <source>
        <dbReference type="ARBA" id="ARBA00022801"/>
    </source>
</evidence>
<dbReference type="InterPro" id="IPR029070">
    <property type="entry name" value="Chitinase_insertion_sf"/>
</dbReference>
<gene>
    <name evidence="17" type="ORF">A7C99_6606</name>
</gene>
<accession>A0A178EQR7</accession>
<comment type="similarity">
    <text evidence="2">Belongs to the glycosyl hydrolase 18 family. Chitinase class V subfamily.</text>
</comment>
<reference evidence="17 18" key="1">
    <citation type="submission" date="2016-05" db="EMBL/GenBank/DDBJ databases">
        <title>Genome sequencing of Trichophyton rubrum CMCC(F)T1i isolated from hair.</title>
        <authorList>
            <person name="Zhan P."/>
            <person name="Tao Y."/>
            <person name="Liu W."/>
        </authorList>
    </citation>
    <scope>NUCLEOTIDE SEQUENCE [LARGE SCALE GENOMIC DNA]</scope>
    <source>
        <strain evidence="18">CMCC(F)T1i</strain>
    </source>
</reference>
<evidence type="ECO:0000259" key="16">
    <source>
        <dbReference type="PROSITE" id="PS51910"/>
    </source>
</evidence>
<dbReference type="VEuPathDB" id="FungiDB:TERG_11956"/>
<dbReference type="GO" id="GO:0000272">
    <property type="term" value="P:polysaccharide catabolic process"/>
    <property type="evidence" value="ECO:0007669"/>
    <property type="project" value="UniProtKB-KW"/>
</dbReference>
<dbReference type="Gene3D" id="3.10.50.10">
    <property type="match status" value="1"/>
</dbReference>
<dbReference type="InterPro" id="IPR036861">
    <property type="entry name" value="Endochitinase-like_sf"/>
</dbReference>
<dbReference type="Pfam" id="PF00704">
    <property type="entry name" value="Glyco_hydro_18"/>
    <property type="match status" value="1"/>
</dbReference>
<sequence>MGRFSFLMLFSLLTVEAASRNHTQLGIESYPTVFKATGFKSTEHQFGLGTVPITQLSPGEIDDPWISRLIDGCPQPCSVVGSDPANWTLLYTQPSLTDCKLPLLFDLNVQSTETRHPIIRACTASSEKPILKRAASSIPVTNHSINITKNATDETQDLIPNTITPVSSSSICGAKGVIIDVLFTINPSILKPGDDTAFAVSILSSHLANRASCGEKILLAKLGSVVVGLYIGADIQITAAAKTINKFGSRVLATISELGVLTAGEPSNLTELDTRPIWRHTRPMLPHAKSGFHSLAIRADCRAIQVGVGDSCTALSVRCGIRGSDFLKFNSMTNLCSTLMPKQWVCCSEGTLPDKRPKPQPDGTCATHTVVVGDGCFAIADNYGITVDDIDKLNRGTWGWSGCNRLQPGQVICLSKGNTPMPAEIAGVDCGPQKPGTRKPSGEFDGWDLAKLNPCPLNACCSGWGFCGITAEFCTEFPADTGAPGSFKHGTNGCISNCGTEIVGNKTPGGSFARVGYFQAYNFNRDCLYLDARKIEENFKDLTHVHFAFAGLTEDFNINIGDNIREQFDLFNSMKAPFKKILSVGGWAESTEPGTYSRYRQAVSPKNRYKFAQNVVKFLDSHNLDGIDFDWEYPGATDQGIPASNPYDAENYYRFLTQLRVLLGTAPGSRSLSIAIPASYWYLKPFPVRAISVVVDYFIYMTYDLHDYGNKFANPGCPNGNCLRSHINRTETYSALAMITKAGVVPEKVFVGVSSYGRSFRMSDPSCTGPQCTFTGAYGHSEAEPGQCTGTGGYIANAELQKILEYTDKGEKGFEAKKWYDAETDSDIMTCDWALDLGDWFTGIKENGTIGWTVEPGNLDCDPNAWPKTLEDLDANIGKVPIPCRGMALMDILTKELEGAVDKYREISSSDDYKQRFEWYADWVKDSIEPRLMKFTALKTGEGLKYMDCKWSTPYAKGEGPCTEVNLYDPDHADPGGRTVEYTVRDEEGFYNALLKDAGISKEWIEWTTITEPDYCPTCPPKNEFCPPKPCADNYVKYVNVPSRILDKSKIKVEDPKELIDKAIPHIDDVLDLAYITSYELNMGILDADITDVITSLSMPVFMLQDASKSIEEIKKIGKEHHDTKKKELILNILSIVFSIIPFVGFAGQAAGIATRFATAALIIGEIGNAALSVVDIVDNPAAAPFAILGLLIGVEGVQVKGAREAFKKAANVRRALKADGLKSFSQEFVRKDSLVQGLLKKCFK</sequence>
<dbReference type="InterPro" id="IPR053214">
    <property type="entry name" value="LysM12-like"/>
</dbReference>
<dbReference type="PROSITE" id="PS01095">
    <property type="entry name" value="GH18_1"/>
    <property type="match status" value="1"/>
</dbReference>
<evidence type="ECO:0000256" key="1">
    <source>
        <dbReference type="ARBA" id="ARBA00000822"/>
    </source>
</evidence>
<keyword evidence="5 12" id="KW-0378">Hydrolase</keyword>
<evidence type="ECO:0000256" key="8">
    <source>
        <dbReference type="ARBA" id="ARBA00023277"/>
    </source>
</evidence>
<dbReference type="PROSITE" id="PS51910">
    <property type="entry name" value="GH18_2"/>
    <property type="match status" value="1"/>
</dbReference>
<feature type="disulfide bond" evidence="11">
    <location>
        <begin position="494"/>
        <end position="498"/>
    </location>
</feature>
<keyword evidence="7" id="KW-0843">Virulence</keyword>
<evidence type="ECO:0000259" key="14">
    <source>
        <dbReference type="PROSITE" id="PS50941"/>
    </source>
</evidence>
<dbReference type="SMART" id="SM00270">
    <property type="entry name" value="ChtBD1"/>
    <property type="match status" value="1"/>
</dbReference>
<keyword evidence="8" id="KW-0119">Carbohydrate metabolism</keyword>
<dbReference type="PROSITE" id="PS50941">
    <property type="entry name" value="CHIT_BIND_I_2"/>
    <property type="match status" value="1"/>
</dbReference>
<dbReference type="SUPFAM" id="SSF57016">
    <property type="entry name" value="Plant lectins/antimicrobial peptides"/>
    <property type="match status" value="1"/>
</dbReference>
<dbReference type="SUPFAM" id="SSF51445">
    <property type="entry name" value="(Trans)glycosidases"/>
    <property type="match status" value="1"/>
</dbReference>
<protein>
    <recommendedName>
        <fullName evidence="3">chitinase</fullName>
        <ecNumber evidence="3">3.2.1.14</ecNumber>
    </recommendedName>
</protein>
<dbReference type="GO" id="GO:0008061">
    <property type="term" value="F:chitin binding"/>
    <property type="evidence" value="ECO:0007669"/>
    <property type="project" value="UniProtKB-UniRule"/>
</dbReference>